<evidence type="ECO:0000256" key="2">
    <source>
        <dbReference type="SAM" id="SignalP"/>
    </source>
</evidence>
<feature type="compositionally biased region" description="Low complexity" evidence="1">
    <location>
        <begin position="219"/>
        <end position="232"/>
    </location>
</feature>
<dbReference type="SUPFAM" id="SSF49452">
    <property type="entry name" value="Starch-binding domain-like"/>
    <property type="match status" value="1"/>
</dbReference>
<evidence type="ECO:0000256" key="1">
    <source>
        <dbReference type="SAM" id="MobiDB-lite"/>
    </source>
</evidence>
<dbReference type="InterPro" id="IPR013784">
    <property type="entry name" value="Carb-bd-like_fold"/>
</dbReference>
<feature type="domain" description="BACON" evidence="3">
    <location>
        <begin position="114"/>
        <end position="201"/>
    </location>
</feature>
<accession>A0A9D1SBW4</accession>
<keyword evidence="4" id="KW-0121">Carboxypeptidase</keyword>
<dbReference type="GO" id="GO:0004180">
    <property type="term" value="F:carboxypeptidase activity"/>
    <property type="evidence" value="ECO:0007669"/>
    <property type="project" value="UniProtKB-KW"/>
</dbReference>
<dbReference type="PROSITE" id="PS51257">
    <property type="entry name" value="PROKAR_LIPOPROTEIN"/>
    <property type="match status" value="1"/>
</dbReference>
<proteinExistence type="predicted"/>
<keyword evidence="4" id="KW-0378">Hydrolase</keyword>
<dbReference type="Gene3D" id="2.60.40.10">
    <property type="entry name" value="Immunoglobulins"/>
    <property type="match status" value="1"/>
</dbReference>
<dbReference type="Pfam" id="PF19190">
    <property type="entry name" value="BACON_2"/>
    <property type="match status" value="1"/>
</dbReference>
<reference evidence="4" key="2">
    <citation type="journal article" date="2021" name="PeerJ">
        <title>Extensive microbial diversity within the chicken gut microbiome revealed by metagenomics and culture.</title>
        <authorList>
            <person name="Gilroy R."/>
            <person name="Ravi A."/>
            <person name="Getino M."/>
            <person name="Pursley I."/>
            <person name="Horton D.L."/>
            <person name="Alikhan N.F."/>
            <person name="Baker D."/>
            <person name="Gharbi K."/>
            <person name="Hall N."/>
            <person name="Watson M."/>
            <person name="Adriaenssens E.M."/>
            <person name="Foster-Nyarko E."/>
            <person name="Jarju S."/>
            <person name="Secka A."/>
            <person name="Antonio M."/>
            <person name="Oren A."/>
            <person name="Chaudhuri R.R."/>
            <person name="La Ragione R."/>
            <person name="Hildebrand F."/>
            <person name="Pallen M.J."/>
        </authorList>
    </citation>
    <scope>NUCLEOTIDE SEQUENCE</scope>
    <source>
        <strain evidence="4">CHK158-818</strain>
    </source>
</reference>
<dbReference type="AlphaFoldDB" id="A0A9D1SBW4"/>
<gene>
    <name evidence="4" type="ORF">IAB03_01305</name>
</gene>
<dbReference type="Pfam" id="PF13620">
    <property type="entry name" value="CarboxypepD_reg"/>
    <property type="match status" value="1"/>
</dbReference>
<organism evidence="4 5">
    <name type="scientific">Candidatus Gallibacteroides avistercoris</name>
    <dbReference type="NCBI Taxonomy" id="2840833"/>
    <lineage>
        <taxon>Bacteria</taxon>
        <taxon>Pseudomonadati</taxon>
        <taxon>Bacteroidota</taxon>
        <taxon>Bacteroidia</taxon>
        <taxon>Bacteroidales</taxon>
        <taxon>Bacteroidaceae</taxon>
        <taxon>Bacteroidaceae incertae sedis</taxon>
        <taxon>Candidatus Gallibacteroides</taxon>
    </lineage>
</organism>
<keyword evidence="2" id="KW-0732">Signal</keyword>
<keyword evidence="4" id="KW-0645">Protease</keyword>
<evidence type="ECO:0000313" key="5">
    <source>
        <dbReference type="Proteomes" id="UP000824112"/>
    </source>
</evidence>
<feature type="region of interest" description="Disordered" evidence="1">
    <location>
        <begin position="204"/>
        <end position="232"/>
    </location>
</feature>
<comment type="caution">
    <text evidence="4">The sequence shown here is derived from an EMBL/GenBank/DDBJ whole genome shotgun (WGS) entry which is preliminary data.</text>
</comment>
<feature type="chain" id="PRO_5038402555" evidence="2">
    <location>
        <begin position="23"/>
        <end position="366"/>
    </location>
</feature>
<dbReference type="InterPro" id="IPR024361">
    <property type="entry name" value="BACON"/>
</dbReference>
<dbReference type="InterPro" id="IPR013783">
    <property type="entry name" value="Ig-like_fold"/>
</dbReference>
<name>A0A9D1SBW4_9BACT</name>
<feature type="signal peptide" evidence="2">
    <location>
        <begin position="1"/>
        <end position="22"/>
    </location>
</feature>
<dbReference type="EMBL" id="DVNA01000031">
    <property type="protein sequence ID" value="HIU54425.1"/>
    <property type="molecule type" value="Genomic_DNA"/>
</dbReference>
<dbReference type="GO" id="GO:0030246">
    <property type="term" value="F:carbohydrate binding"/>
    <property type="evidence" value="ECO:0007669"/>
    <property type="project" value="InterPro"/>
</dbReference>
<sequence>MKQKFLVLCLFCATVIAFTGCAKDEEDVTGSIYGIVTDADNGEPIKSANVSLNPGGRSTVTGTDGRYEFLDLQPGQYTVQVVKSGYESNTKRITVEVGKTASGDMVLSKASSKLKLNTNTLNFGSGQTSLSFNISNIGTTGSINWSISSALDWIQISPLSGTTATGKTSEVVVTLLRDQITGPVSGIITVIADGESLPVTISAGMPSSGDEDLDGSQGGDVSTGTFSGTVTGPRPGLDVQLTGVSKSNGVLTVNFTIQNNETFDIYQLAVRHNWDEQFAAYDNEGNTYNSTNVQELKLGNEVSAGYSFDVRLGLPQGVRLSCSLKIKGVPDTVTEFTNITLPCLYYNQSPAVTYDQKKIVFKNLTW</sequence>
<reference evidence="4" key="1">
    <citation type="submission" date="2020-10" db="EMBL/GenBank/DDBJ databases">
        <authorList>
            <person name="Gilroy R."/>
        </authorList>
    </citation>
    <scope>NUCLEOTIDE SEQUENCE</scope>
    <source>
        <strain evidence="4">CHK158-818</strain>
    </source>
</reference>
<evidence type="ECO:0000259" key="3">
    <source>
        <dbReference type="Pfam" id="PF19190"/>
    </source>
</evidence>
<dbReference type="Gene3D" id="2.60.40.1120">
    <property type="entry name" value="Carboxypeptidase-like, regulatory domain"/>
    <property type="match status" value="1"/>
</dbReference>
<evidence type="ECO:0000313" key="4">
    <source>
        <dbReference type="EMBL" id="HIU54425.1"/>
    </source>
</evidence>
<protein>
    <submittedName>
        <fullName evidence="4">Carboxypeptidase regulatory-like domain-containing protein</fullName>
    </submittedName>
</protein>
<dbReference type="Proteomes" id="UP000824112">
    <property type="component" value="Unassembled WGS sequence"/>
</dbReference>